<protein>
    <submittedName>
        <fullName evidence="1">Uncharacterized protein</fullName>
    </submittedName>
</protein>
<organism evidence="1 2">
    <name type="scientific">Datura stramonium</name>
    <name type="common">Jimsonweed</name>
    <name type="synonym">Common thornapple</name>
    <dbReference type="NCBI Taxonomy" id="4076"/>
    <lineage>
        <taxon>Eukaryota</taxon>
        <taxon>Viridiplantae</taxon>
        <taxon>Streptophyta</taxon>
        <taxon>Embryophyta</taxon>
        <taxon>Tracheophyta</taxon>
        <taxon>Spermatophyta</taxon>
        <taxon>Magnoliopsida</taxon>
        <taxon>eudicotyledons</taxon>
        <taxon>Gunneridae</taxon>
        <taxon>Pentapetalae</taxon>
        <taxon>asterids</taxon>
        <taxon>lamiids</taxon>
        <taxon>Solanales</taxon>
        <taxon>Solanaceae</taxon>
        <taxon>Solanoideae</taxon>
        <taxon>Datureae</taxon>
        <taxon>Datura</taxon>
    </lineage>
</organism>
<proteinExistence type="predicted"/>
<accession>A0ABS8V9E4</accession>
<comment type="caution">
    <text evidence="1">The sequence shown here is derived from an EMBL/GenBank/DDBJ whole genome shotgun (WGS) entry which is preliminary data.</text>
</comment>
<reference evidence="1 2" key="1">
    <citation type="journal article" date="2021" name="BMC Genomics">
        <title>Datura genome reveals duplications of psychoactive alkaloid biosynthetic genes and high mutation rate following tissue culture.</title>
        <authorList>
            <person name="Rajewski A."/>
            <person name="Carter-House D."/>
            <person name="Stajich J."/>
            <person name="Litt A."/>
        </authorList>
    </citation>
    <scope>NUCLEOTIDE SEQUENCE [LARGE SCALE GENOMIC DNA]</scope>
    <source>
        <strain evidence="1">AR-01</strain>
    </source>
</reference>
<gene>
    <name evidence="1" type="ORF">HAX54_030198</name>
</gene>
<dbReference type="EMBL" id="JACEIK010003776">
    <property type="protein sequence ID" value="MCD9643077.1"/>
    <property type="molecule type" value="Genomic_DNA"/>
</dbReference>
<keyword evidence="2" id="KW-1185">Reference proteome</keyword>
<evidence type="ECO:0000313" key="2">
    <source>
        <dbReference type="Proteomes" id="UP000823775"/>
    </source>
</evidence>
<dbReference type="Proteomes" id="UP000823775">
    <property type="component" value="Unassembled WGS sequence"/>
</dbReference>
<name>A0ABS8V9E4_DATST</name>
<sequence length="176" mass="20429">MASQKVFIDLVDSEVEHQDYGSHQDKKLIQCTTRFSRIIVQKSLCCSSLHYGAYKFLYYTHTEYTRETSLCLLELQRALDGLTGMEKGKEREDKPSDYMIGSIQQMDMDKLVKLMEERKRDIDFPLLDGSGDPHSYMKAYLNKLVGIGKSEDIKMKYFIMTLIGSALMLYAEKRHK</sequence>
<evidence type="ECO:0000313" key="1">
    <source>
        <dbReference type="EMBL" id="MCD9643077.1"/>
    </source>
</evidence>